<dbReference type="RefSeq" id="XP_008616535.1">
    <property type="nucleotide sequence ID" value="XM_008618313.1"/>
</dbReference>
<sequence length="415" mass="44534">MVARESKATAKRQASAAAVGATDAGTSATLSDETTERAESGGPAKKRREAAPNTRGLTHQVRGKRCAMQDTAGPAVLVPSAPCSTASTASPLAIQENASSPASTAKTDADGREATTIKRYNALNKRLLAWLQERHAALVQNDNVVLPACVATSYLWFMSIKCDKRGTPLEPRQPTSASHVGNASSALINLHKEAKVEIPPDLCAALKAFTKNYAPRTGQPGSTATQEAVPEQGSSCCAQPSAQATADLRDHMTARCLLTIAAESNSDPDLATSEPPVPTFSWGGRPHPVPEKFVLPACTVHQLWCMWYQGILTSGIGPLRKLRSFDLTKPSDRSKLSKARKVIETVVLAAGHPHESSVASMTPEARAVVFKHGFQRTAKTILKRLVPRFEWGARRVDEMSYITFYAIVLKSKSTL</sequence>
<dbReference type="EMBL" id="JH767179">
    <property type="protein sequence ID" value="EQC29966.1"/>
    <property type="molecule type" value="Genomic_DNA"/>
</dbReference>
<dbReference type="EMBL" id="JH767179">
    <property type="protein sequence ID" value="EQC29967.1"/>
    <property type="molecule type" value="Genomic_DNA"/>
</dbReference>
<dbReference type="AlphaFoldDB" id="T0Q942"/>
<dbReference type="InParanoid" id="T0Q942"/>
<evidence type="ECO:0000256" key="1">
    <source>
        <dbReference type="SAM" id="MobiDB-lite"/>
    </source>
</evidence>
<protein>
    <submittedName>
        <fullName evidence="2">Uncharacterized protein</fullName>
    </submittedName>
</protein>
<reference evidence="2 3" key="1">
    <citation type="submission" date="2012-04" db="EMBL/GenBank/DDBJ databases">
        <title>The Genome Sequence of Saprolegnia declina VS20.</title>
        <authorList>
            <consortium name="The Broad Institute Genome Sequencing Platform"/>
            <person name="Russ C."/>
            <person name="Nusbaum C."/>
            <person name="Tyler B."/>
            <person name="van West P."/>
            <person name="Dieguez-Uribeondo J."/>
            <person name="de Bruijn I."/>
            <person name="Tripathy S."/>
            <person name="Jiang R."/>
            <person name="Young S.K."/>
            <person name="Zeng Q."/>
            <person name="Gargeya S."/>
            <person name="Fitzgerald M."/>
            <person name="Haas B."/>
            <person name="Abouelleil A."/>
            <person name="Alvarado L."/>
            <person name="Arachchi H.M."/>
            <person name="Berlin A."/>
            <person name="Chapman S.B."/>
            <person name="Goldberg J."/>
            <person name="Griggs A."/>
            <person name="Gujja S."/>
            <person name="Hansen M."/>
            <person name="Howarth C."/>
            <person name="Imamovic A."/>
            <person name="Larimer J."/>
            <person name="McCowen C."/>
            <person name="Montmayeur A."/>
            <person name="Murphy C."/>
            <person name="Neiman D."/>
            <person name="Pearson M."/>
            <person name="Priest M."/>
            <person name="Roberts A."/>
            <person name="Saif S."/>
            <person name="Shea T."/>
            <person name="Sisk P."/>
            <person name="Sykes S."/>
            <person name="Wortman J."/>
            <person name="Nusbaum C."/>
            <person name="Birren B."/>
        </authorList>
    </citation>
    <scope>NUCLEOTIDE SEQUENCE [LARGE SCALE GENOMIC DNA]</scope>
    <source>
        <strain evidence="2 3">VS20</strain>
    </source>
</reference>
<accession>T0Q942</accession>
<proteinExistence type="predicted"/>
<feature type="region of interest" description="Disordered" evidence="1">
    <location>
        <begin position="92"/>
        <end position="111"/>
    </location>
</feature>
<dbReference type="RefSeq" id="XP_008616534.1">
    <property type="nucleotide sequence ID" value="XM_008618312.1"/>
</dbReference>
<dbReference type="GeneID" id="19952974"/>
<name>T0Q942_SAPDV</name>
<dbReference type="EMBL" id="JH767179">
    <property type="protein sequence ID" value="EQC29968.1"/>
    <property type="molecule type" value="Genomic_DNA"/>
</dbReference>
<dbReference type="RefSeq" id="XP_008616533.1">
    <property type="nucleotide sequence ID" value="XM_008618311.1"/>
</dbReference>
<dbReference type="RefSeq" id="XP_008616532.1">
    <property type="nucleotide sequence ID" value="XM_008618310.1"/>
</dbReference>
<evidence type="ECO:0000313" key="3">
    <source>
        <dbReference type="Proteomes" id="UP000030762"/>
    </source>
</evidence>
<dbReference type="OMA" id="NEMRYIT"/>
<evidence type="ECO:0000313" key="2">
    <source>
        <dbReference type="EMBL" id="EQC29965.1"/>
    </source>
</evidence>
<feature type="region of interest" description="Disordered" evidence="1">
    <location>
        <begin position="1"/>
        <end position="64"/>
    </location>
</feature>
<organism evidence="2 3">
    <name type="scientific">Saprolegnia diclina (strain VS20)</name>
    <dbReference type="NCBI Taxonomy" id="1156394"/>
    <lineage>
        <taxon>Eukaryota</taxon>
        <taxon>Sar</taxon>
        <taxon>Stramenopiles</taxon>
        <taxon>Oomycota</taxon>
        <taxon>Saprolegniomycetes</taxon>
        <taxon>Saprolegniales</taxon>
        <taxon>Saprolegniaceae</taxon>
        <taxon>Saprolegnia</taxon>
    </lineage>
</organism>
<dbReference type="VEuPathDB" id="FungiDB:SDRG_12247"/>
<dbReference type="EMBL" id="JH767179">
    <property type="protein sequence ID" value="EQC29965.1"/>
    <property type="molecule type" value="Genomic_DNA"/>
</dbReference>
<keyword evidence="3" id="KW-1185">Reference proteome</keyword>
<gene>
    <name evidence="2" type="ORF">SDRG_12247</name>
</gene>
<dbReference type="Proteomes" id="UP000030762">
    <property type="component" value="Unassembled WGS sequence"/>
</dbReference>
<feature type="compositionally biased region" description="Polar residues" evidence="1">
    <location>
        <begin position="96"/>
        <end position="106"/>
    </location>
</feature>
<feature type="compositionally biased region" description="Low complexity" evidence="1">
    <location>
        <begin position="11"/>
        <end position="29"/>
    </location>
</feature>
<dbReference type="OrthoDB" id="76865at2759"/>